<reference evidence="4 5" key="1">
    <citation type="submission" date="2013-02" db="EMBL/GenBank/DDBJ databases">
        <title>The Genome Sequence of Acinetobacter sp. NIPH 758.</title>
        <authorList>
            <consortium name="The Broad Institute Genome Sequencing Platform"/>
            <consortium name="The Broad Institute Genome Sequencing Center for Infectious Disease"/>
            <person name="Cerqueira G."/>
            <person name="Feldgarden M."/>
            <person name="Courvalin P."/>
            <person name="Perichon B."/>
            <person name="Grillot-Courvalin C."/>
            <person name="Clermont D."/>
            <person name="Rocha E."/>
            <person name="Yoon E.-J."/>
            <person name="Nemec A."/>
            <person name="Walker B."/>
            <person name="Young S.K."/>
            <person name="Zeng Q."/>
            <person name="Gargeya S."/>
            <person name="Fitzgerald M."/>
            <person name="Haas B."/>
            <person name="Abouelleil A."/>
            <person name="Alvarado L."/>
            <person name="Arachchi H.M."/>
            <person name="Berlin A.M."/>
            <person name="Chapman S.B."/>
            <person name="Dewar J."/>
            <person name="Goldberg J."/>
            <person name="Griggs A."/>
            <person name="Gujja S."/>
            <person name="Hansen M."/>
            <person name="Howarth C."/>
            <person name="Imamovic A."/>
            <person name="Larimer J."/>
            <person name="McCowan C."/>
            <person name="Murphy C."/>
            <person name="Neiman D."/>
            <person name="Pearson M."/>
            <person name="Priest M."/>
            <person name="Roberts A."/>
            <person name="Saif S."/>
            <person name="Shea T."/>
            <person name="Sisk P."/>
            <person name="Sykes S."/>
            <person name="Wortman J."/>
            <person name="Nusbaum C."/>
            <person name="Birren B."/>
        </authorList>
    </citation>
    <scope>NUCLEOTIDE SEQUENCE [LARGE SCALE GENOMIC DNA]</scope>
    <source>
        <strain evidence="4 5">NIPH 758</strain>
    </source>
</reference>
<dbReference type="SUPFAM" id="SSF52540">
    <property type="entry name" value="P-loop containing nucleoside triphosphate hydrolases"/>
    <property type="match status" value="1"/>
</dbReference>
<dbReference type="InterPro" id="IPR050334">
    <property type="entry name" value="Molybdenum_import_ModC"/>
</dbReference>
<dbReference type="InterPro" id="IPR017871">
    <property type="entry name" value="ABC_transporter-like_CS"/>
</dbReference>
<protein>
    <submittedName>
        <fullName evidence="4">Molybdate ABC transporter, ATP-binding protein</fullName>
    </submittedName>
</protein>
<dbReference type="GO" id="GO:0005524">
    <property type="term" value="F:ATP binding"/>
    <property type="evidence" value="ECO:0007669"/>
    <property type="project" value="UniProtKB-KW"/>
</dbReference>
<dbReference type="PANTHER" id="PTHR43514">
    <property type="entry name" value="ABC TRANSPORTER I FAMILY MEMBER 10"/>
    <property type="match status" value="1"/>
</dbReference>
<feature type="domain" description="ABC transporter" evidence="3">
    <location>
        <begin position="1"/>
        <end position="208"/>
    </location>
</feature>
<dbReference type="InterPro" id="IPR003593">
    <property type="entry name" value="AAA+_ATPase"/>
</dbReference>
<dbReference type="InterPro" id="IPR003439">
    <property type="entry name" value="ABC_transporter-like_ATP-bd"/>
</dbReference>
<dbReference type="PANTHER" id="PTHR43514:SF4">
    <property type="entry name" value="ABC TRANSPORTER I FAMILY MEMBER 10"/>
    <property type="match status" value="1"/>
</dbReference>
<comment type="caution">
    <text evidence="4">The sequence shown here is derived from an EMBL/GenBank/DDBJ whole genome shotgun (WGS) entry which is preliminary data.</text>
</comment>
<dbReference type="SMART" id="SM00382">
    <property type="entry name" value="AAA"/>
    <property type="match status" value="1"/>
</dbReference>
<evidence type="ECO:0000313" key="4">
    <source>
        <dbReference type="EMBL" id="ENU91261.1"/>
    </source>
</evidence>
<dbReference type="HOGENOM" id="CLU_000604_1_22_6"/>
<dbReference type="InterPro" id="IPR027417">
    <property type="entry name" value="P-loop_NTPase"/>
</dbReference>
<dbReference type="GO" id="GO:0016887">
    <property type="term" value="F:ATP hydrolysis activity"/>
    <property type="evidence" value="ECO:0007669"/>
    <property type="project" value="InterPro"/>
</dbReference>
<dbReference type="PROSITE" id="PS50893">
    <property type="entry name" value="ABC_TRANSPORTER_2"/>
    <property type="match status" value="1"/>
</dbReference>
<dbReference type="PATRIC" id="fig|1217712.3.peg.3057"/>
<dbReference type="AlphaFoldDB" id="N8UUH2"/>
<evidence type="ECO:0000256" key="2">
    <source>
        <dbReference type="ARBA" id="ARBA00022840"/>
    </source>
</evidence>
<dbReference type="Proteomes" id="UP000013049">
    <property type="component" value="Unassembled WGS sequence"/>
</dbReference>
<keyword evidence="1" id="KW-0547">Nucleotide-binding</keyword>
<evidence type="ECO:0000259" key="3">
    <source>
        <dbReference type="PROSITE" id="PS50893"/>
    </source>
</evidence>
<name>N8UUH2_9GAMM</name>
<gene>
    <name evidence="4" type="ORF">F971_03168</name>
</gene>
<sequence>MKKTFDCQITLNFKNFNLDKAFQSNAPVIGLFGHSGAGKTSILHVIAGLITPTEGWIKINNQVWFDKNEKINLSIQERRVGLVFQDSQLFPHKNVLNNLKFGFKHIAKLERKFELDFIVDLLKLDHLLGRMPAKLSGGEKQRVALGRALLYSPNILLLDEPLSALDAGHKAEIIPFFQQIKDEIKIPMLYVTHDIEEVNRLTDTIWYI</sequence>
<dbReference type="EMBL" id="APPC01000020">
    <property type="protein sequence ID" value="ENU91261.1"/>
    <property type="molecule type" value="Genomic_DNA"/>
</dbReference>
<proteinExistence type="predicted"/>
<dbReference type="PROSITE" id="PS00211">
    <property type="entry name" value="ABC_TRANSPORTER_1"/>
    <property type="match status" value="1"/>
</dbReference>
<evidence type="ECO:0000256" key="1">
    <source>
        <dbReference type="ARBA" id="ARBA00022741"/>
    </source>
</evidence>
<accession>N8UUH2</accession>
<dbReference type="Pfam" id="PF00005">
    <property type="entry name" value="ABC_tran"/>
    <property type="match status" value="1"/>
</dbReference>
<evidence type="ECO:0000313" key="5">
    <source>
        <dbReference type="Proteomes" id="UP000013049"/>
    </source>
</evidence>
<keyword evidence="2 4" id="KW-0067">ATP-binding</keyword>
<dbReference type="Gene3D" id="3.40.50.300">
    <property type="entry name" value="P-loop containing nucleotide triphosphate hydrolases"/>
    <property type="match status" value="1"/>
</dbReference>
<organism evidence="4 5">
    <name type="scientific">Acinetobacter vivianii</name>
    <dbReference type="NCBI Taxonomy" id="1776742"/>
    <lineage>
        <taxon>Bacteria</taxon>
        <taxon>Pseudomonadati</taxon>
        <taxon>Pseudomonadota</taxon>
        <taxon>Gammaproteobacteria</taxon>
        <taxon>Moraxellales</taxon>
        <taxon>Moraxellaceae</taxon>
        <taxon>Acinetobacter</taxon>
    </lineage>
</organism>
<dbReference type="RefSeq" id="WP_004773060.1">
    <property type="nucleotide sequence ID" value="NZ_KB849357.1"/>
</dbReference>
<dbReference type="eggNOG" id="COG4148">
    <property type="taxonomic scope" value="Bacteria"/>
</dbReference>